<proteinExistence type="predicted"/>
<reference evidence="2 3" key="1">
    <citation type="submission" date="2023-08" db="EMBL/GenBank/DDBJ databases">
        <title>Black Yeasts Isolated from many extreme environments.</title>
        <authorList>
            <person name="Coleine C."/>
            <person name="Stajich J.E."/>
            <person name="Selbmann L."/>
        </authorList>
    </citation>
    <scope>NUCLEOTIDE SEQUENCE [LARGE SCALE GENOMIC DNA]</scope>
    <source>
        <strain evidence="2 3">CCFEE 536</strain>
    </source>
</reference>
<keyword evidence="3" id="KW-1185">Reference proteome</keyword>
<gene>
    <name evidence="2" type="ORF">LTR16_011297</name>
</gene>
<sequence length="143" mass="15552">MSQVPTKPMQSNHDSAKLPLGREATLRIKTMQAEDVSPTELSPGSGPGIPQDTRNKSLRKAVSGLEDLMQEALHVARDAVQQDRAEEATKILDEATLVLRKATTVRGLMLDPLPISDSEIAEKGPAHPWRLCLQGTLTQVIPL</sequence>
<name>A0ABR0M2Y5_9PEZI</name>
<accession>A0ABR0M2Y5</accession>
<evidence type="ECO:0000313" key="2">
    <source>
        <dbReference type="EMBL" id="KAK5276386.1"/>
    </source>
</evidence>
<dbReference type="EMBL" id="JAVRRA010003463">
    <property type="protein sequence ID" value="KAK5276386.1"/>
    <property type="molecule type" value="Genomic_DNA"/>
</dbReference>
<comment type="caution">
    <text evidence="2">The sequence shown here is derived from an EMBL/GenBank/DDBJ whole genome shotgun (WGS) entry which is preliminary data.</text>
</comment>
<evidence type="ECO:0000256" key="1">
    <source>
        <dbReference type="SAM" id="MobiDB-lite"/>
    </source>
</evidence>
<evidence type="ECO:0000313" key="3">
    <source>
        <dbReference type="Proteomes" id="UP001357485"/>
    </source>
</evidence>
<feature type="compositionally biased region" description="Polar residues" evidence="1">
    <location>
        <begin position="1"/>
        <end position="13"/>
    </location>
</feature>
<feature type="region of interest" description="Disordered" evidence="1">
    <location>
        <begin position="1"/>
        <end position="54"/>
    </location>
</feature>
<organism evidence="2 3">
    <name type="scientific">Cryomyces antarcticus</name>
    <dbReference type="NCBI Taxonomy" id="329879"/>
    <lineage>
        <taxon>Eukaryota</taxon>
        <taxon>Fungi</taxon>
        <taxon>Dikarya</taxon>
        <taxon>Ascomycota</taxon>
        <taxon>Pezizomycotina</taxon>
        <taxon>Dothideomycetes</taxon>
        <taxon>Dothideomycetes incertae sedis</taxon>
        <taxon>Cryomyces</taxon>
    </lineage>
</organism>
<protein>
    <submittedName>
        <fullName evidence="2">Uncharacterized protein</fullName>
    </submittedName>
</protein>
<dbReference type="Proteomes" id="UP001357485">
    <property type="component" value="Unassembled WGS sequence"/>
</dbReference>